<proteinExistence type="inferred from homology"/>
<dbReference type="InterPro" id="IPR036005">
    <property type="entry name" value="Creatinase/aminopeptidase-like"/>
</dbReference>
<dbReference type="SUPFAM" id="SSF53092">
    <property type="entry name" value="Creatinase/prolidase N-terminal domain"/>
    <property type="match status" value="1"/>
</dbReference>
<evidence type="ECO:0000256" key="3">
    <source>
        <dbReference type="ARBA" id="ARBA00022723"/>
    </source>
</evidence>
<dbReference type="InterPro" id="IPR007865">
    <property type="entry name" value="Aminopep_P_N"/>
</dbReference>
<gene>
    <name evidence="7" type="ORF">METZ01_LOCUS167759</name>
</gene>
<dbReference type="InterPro" id="IPR001131">
    <property type="entry name" value="Peptidase_M24B_aminopep-P_CS"/>
</dbReference>
<dbReference type="GO" id="GO:0006508">
    <property type="term" value="P:proteolysis"/>
    <property type="evidence" value="ECO:0007669"/>
    <property type="project" value="TreeGrafter"/>
</dbReference>
<evidence type="ECO:0000256" key="1">
    <source>
        <dbReference type="ARBA" id="ARBA00001936"/>
    </source>
</evidence>
<dbReference type="Gene3D" id="3.90.230.10">
    <property type="entry name" value="Creatinase/methionine aminopeptidase superfamily"/>
    <property type="match status" value="1"/>
</dbReference>
<evidence type="ECO:0000256" key="5">
    <source>
        <dbReference type="ARBA" id="ARBA00023211"/>
    </source>
</evidence>
<dbReference type="GO" id="GO:0030145">
    <property type="term" value="F:manganese ion binding"/>
    <property type="evidence" value="ECO:0007669"/>
    <property type="project" value="InterPro"/>
</dbReference>
<accession>A0A382BM95</accession>
<dbReference type="CDD" id="cd01087">
    <property type="entry name" value="Prolidase"/>
    <property type="match status" value="1"/>
</dbReference>
<evidence type="ECO:0000256" key="2">
    <source>
        <dbReference type="ARBA" id="ARBA00008766"/>
    </source>
</evidence>
<evidence type="ECO:0000259" key="6">
    <source>
        <dbReference type="SMART" id="SM01011"/>
    </source>
</evidence>
<protein>
    <recommendedName>
        <fullName evidence="6">Aminopeptidase P N-terminal domain-containing protein</fullName>
    </recommendedName>
</protein>
<dbReference type="InterPro" id="IPR029149">
    <property type="entry name" value="Creatin/AminoP/Spt16_N"/>
</dbReference>
<dbReference type="SUPFAM" id="SSF55920">
    <property type="entry name" value="Creatinase/aminopeptidase"/>
    <property type="match status" value="1"/>
</dbReference>
<evidence type="ECO:0000256" key="4">
    <source>
        <dbReference type="ARBA" id="ARBA00022801"/>
    </source>
</evidence>
<evidence type="ECO:0000313" key="7">
    <source>
        <dbReference type="EMBL" id="SVB14905.1"/>
    </source>
</evidence>
<keyword evidence="4" id="KW-0378">Hydrolase</keyword>
<dbReference type="InterPro" id="IPR000994">
    <property type="entry name" value="Pept_M24"/>
</dbReference>
<feature type="domain" description="Aminopeptidase P N-terminal" evidence="6">
    <location>
        <begin position="1"/>
        <end position="121"/>
    </location>
</feature>
<dbReference type="FunFam" id="3.90.230.10:FF:000002">
    <property type="entry name" value="Xaa-Pro aminopeptidase 3"/>
    <property type="match status" value="1"/>
</dbReference>
<dbReference type="GO" id="GO:0070006">
    <property type="term" value="F:metalloaminopeptidase activity"/>
    <property type="evidence" value="ECO:0007669"/>
    <property type="project" value="InterPro"/>
</dbReference>
<dbReference type="PANTHER" id="PTHR43226">
    <property type="entry name" value="XAA-PRO AMINOPEPTIDASE 3"/>
    <property type="match status" value="1"/>
</dbReference>
<name>A0A382BM95_9ZZZZ</name>
<dbReference type="Pfam" id="PF00557">
    <property type="entry name" value="Peptidase_M24"/>
    <property type="match status" value="1"/>
</dbReference>
<dbReference type="Pfam" id="PF05195">
    <property type="entry name" value="AMP_N"/>
    <property type="match status" value="1"/>
</dbReference>
<dbReference type="EMBL" id="UINC01030462">
    <property type="protein sequence ID" value="SVB14905.1"/>
    <property type="molecule type" value="Genomic_DNA"/>
</dbReference>
<dbReference type="Gene3D" id="3.40.350.10">
    <property type="entry name" value="Creatinase/prolidase N-terminal domain"/>
    <property type="match status" value="1"/>
</dbReference>
<keyword evidence="5" id="KW-0464">Manganese</keyword>
<dbReference type="InterPro" id="IPR052433">
    <property type="entry name" value="X-Pro_dipept-like"/>
</dbReference>
<keyword evidence="3" id="KW-0479">Metal-binding</keyword>
<dbReference type="PROSITE" id="PS00491">
    <property type="entry name" value="PROLINE_PEPTIDASE"/>
    <property type="match status" value="1"/>
</dbReference>
<dbReference type="PANTHER" id="PTHR43226:SF4">
    <property type="entry name" value="XAA-PRO AMINOPEPTIDASE 3"/>
    <property type="match status" value="1"/>
</dbReference>
<reference evidence="7" key="1">
    <citation type="submission" date="2018-05" db="EMBL/GenBank/DDBJ databases">
        <authorList>
            <person name="Lanie J.A."/>
            <person name="Ng W.-L."/>
            <person name="Kazmierczak K.M."/>
            <person name="Andrzejewski T.M."/>
            <person name="Davidsen T.M."/>
            <person name="Wayne K.J."/>
            <person name="Tettelin H."/>
            <person name="Glass J.I."/>
            <person name="Rusch D."/>
            <person name="Podicherti R."/>
            <person name="Tsui H.-C.T."/>
            <person name="Winkler M.E."/>
        </authorList>
    </citation>
    <scope>NUCLEOTIDE SEQUENCE</scope>
</reference>
<dbReference type="AlphaFoldDB" id="A0A382BM95"/>
<dbReference type="NCBIfam" id="NF008131">
    <property type="entry name" value="PRK10879.1"/>
    <property type="match status" value="1"/>
</dbReference>
<dbReference type="SMART" id="SM01011">
    <property type="entry name" value="AMP_N"/>
    <property type="match status" value="1"/>
</dbReference>
<dbReference type="GO" id="GO:0005829">
    <property type="term" value="C:cytosol"/>
    <property type="evidence" value="ECO:0007669"/>
    <property type="project" value="TreeGrafter"/>
</dbReference>
<organism evidence="7">
    <name type="scientific">marine metagenome</name>
    <dbReference type="NCBI Taxonomy" id="408172"/>
    <lineage>
        <taxon>unclassified sequences</taxon>
        <taxon>metagenomes</taxon>
        <taxon>ecological metagenomes</taxon>
    </lineage>
</organism>
<comment type="similarity">
    <text evidence="2">Belongs to the peptidase M24B family.</text>
</comment>
<sequence>MELMGDGVAVLPTAPVAHRNGDVEYLFRPDSDFQYLTGFGEPEAVMVLAPGRAQGEYIVFCRERDAEKETWHGRRAGLEGAVASFQADDAFPIEDIDDILPGLLENRPKVYCGMGRYPEFDSQLIQWFNEVKAKKRSGISAPGELVDISHILHELRLIKSADEVRIMKRAARVSAVAHCRAMRACQSGMTEYQIEAELEYEFRRGGAHSPAYPSIVAGGANACILHYTENQDDLRDGDLLLIDAGAEIDCYAADITRTFPVNGRYSGEQRAVYEIVLEAQAAAIAEVRPGHHWNQPHEAAVRRLTEGLTDIGLLNGAVDESIENNSYQRYYMHRTGHWLGMDVHDVGDYRLGDQWRLLETGMVLTVEPGLYIPAAEDVETRWHNIGIRIEDDVLVTRKGREILTGDVPKEPAEVEALMAEGMPG</sequence>
<comment type="cofactor">
    <cofactor evidence="1">
        <name>Mn(2+)</name>
        <dbReference type="ChEBI" id="CHEBI:29035"/>
    </cofactor>
</comment>